<comment type="caution">
    <text evidence="1">The sequence shown here is derived from an EMBL/GenBank/DDBJ whole genome shotgun (WGS) entry which is preliminary data.</text>
</comment>
<accession>A0AA86NZ03</accession>
<gene>
    <name evidence="1" type="ORF">HINF_LOCUS15470</name>
    <name evidence="2" type="ORF">HINF_LOCUS3279</name>
</gene>
<dbReference type="SUPFAM" id="SSF50985">
    <property type="entry name" value="RCC1/BLIP-II"/>
    <property type="match status" value="1"/>
</dbReference>
<protein>
    <submittedName>
        <fullName evidence="1">Regulator of chromosome condensation 1/beta-lactamase-inhibitor protein II</fullName>
    </submittedName>
    <submittedName>
        <fullName evidence="2">Regulator_of chromosome condensation 1/beta-lactamase-inhibitor protein II</fullName>
    </submittedName>
</protein>
<name>A0AA86NZ03_9EUKA</name>
<proteinExistence type="predicted"/>
<dbReference type="EMBL" id="CATOUU010000386">
    <property type="protein sequence ID" value="CAI9927825.1"/>
    <property type="molecule type" value="Genomic_DNA"/>
</dbReference>
<organism evidence="1">
    <name type="scientific">Hexamita inflata</name>
    <dbReference type="NCBI Taxonomy" id="28002"/>
    <lineage>
        <taxon>Eukaryota</taxon>
        <taxon>Metamonada</taxon>
        <taxon>Diplomonadida</taxon>
        <taxon>Hexamitidae</taxon>
        <taxon>Hexamitinae</taxon>
        <taxon>Hexamita</taxon>
    </lineage>
</organism>
<dbReference type="InterPro" id="IPR009091">
    <property type="entry name" value="RCC1/BLIP-II"/>
</dbReference>
<dbReference type="EMBL" id="CAXDID020000006">
    <property type="protein sequence ID" value="CAL5975332.1"/>
    <property type="molecule type" value="Genomic_DNA"/>
</dbReference>
<keyword evidence="3" id="KW-1185">Reference proteome</keyword>
<dbReference type="AlphaFoldDB" id="A0AA86NZ03"/>
<dbReference type="Proteomes" id="UP001642409">
    <property type="component" value="Unassembled WGS sequence"/>
</dbReference>
<sequence length="441" mass="49228">MIVVASLQQAFMQQYTFPYGAQLTQISNASNITDIIQCDKVVYQALQNGSVQAKGRKPALLGDNFDDFLEIDVTAPRQLYCYKDQLWYVSANGEVYQETLDANGRTAFQLNTANGMPASGVRQIVGDEVLQFVLTSDKVLVRGTAPVKSIYCGMPVNVATTFNAVPLVLNASEIRKLEISRNRDYLFVHMNSGDLFALGDNKNGILAPFDAVCERKVGANISKADVGWNHTREQMCTYYLLNSSLCMYDFALEQPFVQLIDNITDFVMFDFFMSGNYSRFNILSIQKNSFKTLSTQGLQKSGLDYYCRKNMSDPRCVLFLKGKTIKCYDDSFNLLLNEPFCNIYDCSQDGYSYGFCSMDVCAEGNLTCMALFCINATEKEIIIPHALSTKTLMCTSKSFRTQATTSSQTASSRRSDSCRQKRKQTTTCGFTLALGAEAPSF</sequence>
<evidence type="ECO:0000313" key="2">
    <source>
        <dbReference type="EMBL" id="CAL5975332.1"/>
    </source>
</evidence>
<reference evidence="1" key="1">
    <citation type="submission" date="2023-06" db="EMBL/GenBank/DDBJ databases">
        <authorList>
            <person name="Kurt Z."/>
        </authorList>
    </citation>
    <scope>NUCLEOTIDE SEQUENCE</scope>
</reference>
<reference evidence="2 3" key="2">
    <citation type="submission" date="2024-07" db="EMBL/GenBank/DDBJ databases">
        <authorList>
            <person name="Akdeniz Z."/>
        </authorList>
    </citation>
    <scope>NUCLEOTIDE SEQUENCE [LARGE SCALE GENOMIC DNA]</scope>
</reference>
<evidence type="ECO:0000313" key="1">
    <source>
        <dbReference type="EMBL" id="CAI9927825.1"/>
    </source>
</evidence>
<evidence type="ECO:0000313" key="3">
    <source>
        <dbReference type="Proteomes" id="UP001642409"/>
    </source>
</evidence>